<proteinExistence type="predicted"/>
<dbReference type="Proteomes" id="UP000636709">
    <property type="component" value="Unassembled WGS sequence"/>
</dbReference>
<evidence type="ECO:0000313" key="1">
    <source>
        <dbReference type="EMBL" id="KAF8776540.1"/>
    </source>
</evidence>
<protein>
    <submittedName>
        <fullName evidence="1">Uncharacterized protein</fullName>
    </submittedName>
</protein>
<dbReference type="EMBL" id="JACEFO010000191">
    <property type="protein sequence ID" value="KAF8776540.1"/>
    <property type="molecule type" value="Genomic_DNA"/>
</dbReference>
<accession>A0A835FV88</accession>
<keyword evidence="2" id="KW-1185">Reference proteome</keyword>
<sequence>MLGAISALLTYCWRMKMPETVRYAALVAKSASKATEDMAKTMVAIITITEEIILSAEEEKKATKNNNVLKAFKEKHGRFLVLSIGTGLRSDEGRMYTPNSCSKWGISGGYGRRARRQ</sequence>
<organism evidence="1 2">
    <name type="scientific">Digitaria exilis</name>
    <dbReference type="NCBI Taxonomy" id="1010633"/>
    <lineage>
        <taxon>Eukaryota</taxon>
        <taxon>Viridiplantae</taxon>
        <taxon>Streptophyta</taxon>
        <taxon>Embryophyta</taxon>
        <taxon>Tracheophyta</taxon>
        <taxon>Spermatophyta</taxon>
        <taxon>Magnoliopsida</taxon>
        <taxon>Liliopsida</taxon>
        <taxon>Poales</taxon>
        <taxon>Poaceae</taxon>
        <taxon>PACMAD clade</taxon>
        <taxon>Panicoideae</taxon>
        <taxon>Panicodae</taxon>
        <taxon>Paniceae</taxon>
        <taxon>Anthephorinae</taxon>
        <taxon>Digitaria</taxon>
    </lineage>
</organism>
<reference evidence="1" key="1">
    <citation type="submission" date="2020-07" db="EMBL/GenBank/DDBJ databases">
        <title>Genome sequence and genetic diversity analysis of an under-domesticated orphan crop, white fonio (Digitaria exilis).</title>
        <authorList>
            <person name="Bennetzen J.L."/>
            <person name="Chen S."/>
            <person name="Ma X."/>
            <person name="Wang X."/>
            <person name="Yssel A.E.J."/>
            <person name="Chaluvadi S.R."/>
            <person name="Johnson M."/>
            <person name="Gangashetty P."/>
            <person name="Hamidou F."/>
            <person name="Sanogo M.D."/>
            <person name="Zwaenepoel A."/>
            <person name="Wallace J."/>
            <person name="Van De Peer Y."/>
            <person name="Van Deynze A."/>
        </authorList>
    </citation>
    <scope>NUCLEOTIDE SEQUENCE</scope>
    <source>
        <tissue evidence="1">Leaves</tissue>
    </source>
</reference>
<name>A0A835FV88_9POAL</name>
<dbReference type="AlphaFoldDB" id="A0A835FV88"/>
<comment type="caution">
    <text evidence="1">The sequence shown here is derived from an EMBL/GenBank/DDBJ whole genome shotgun (WGS) entry which is preliminary data.</text>
</comment>
<evidence type="ECO:0000313" key="2">
    <source>
        <dbReference type="Proteomes" id="UP000636709"/>
    </source>
</evidence>
<gene>
    <name evidence="1" type="ORF">HU200_003257</name>
</gene>
<dbReference type="OrthoDB" id="1719989at2759"/>